<dbReference type="InterPro" id="IPR050091">
    <property type="entry name" value="PKS_NRPS_Biosynth_Enz"/>
</dbReference>
<evidence type="ECO:0000256" key="5">
    <source>
        <dbReference type="PROSITE-ProRule" id="PRU01363"/>
    </source>
</evidence>
<dbReference type="InterPro" id="IPR006162">
    <property type="entry name" value="Ppantetheine_attach_site"/>
</dbReference>
<feature type="compositionally biased region" description="Polar residues" evidence="6">
    <location>
        <begin position="10"/>
        <end position="27"/>
    </location>
</feature>
<dbReference type="Gene3D" id="3.30.70.3290">
    <property type="match status" value="1"/>
</dbReference>
<dbReference type="InterPro" id="IPR049900">
    <property type="entry name" value="PKS_mFAS_DH"/>
</dbReference>
<dbReference type="SMART" id="SM00825">
    <property type="entry name" value="PKS_KS"/>
    <property type="match status" value="1"/>
</dbReference>
<protein>
    <submittedName>
        <fullName evidence="10">Non-reducing polyketide synthase andM</fullName>
    </submittedName>
</protein>
<dbReference type="InterPro" id="IPR014030">
    <property type="entry name" value="Ketoacyl_synth_N"/>
</dbReference>
<dbReference type="CDD" id="cd00833">
    <property type="entry name" value="PKS"/>
    <property type="match status" value="1"/>
</dbReference>
<dbReference type="Gene3D" id="3.40.366.10">
    <property type="entry name" value="Malonyl-Coenzyme A Acyl Carrier Protein, domain 2"/>
    <property type="match status" value="1"/>
</dbReference>
<dbReference type="InterPro" id="IPR013217">
    <property type="entry name" value="Methyltransf_12"/>
</dbReference>
<dbReference type="SMART" id="SM00823">
    <property type="entry name" value="PKS_PP"/>
    <property type="match status" value="1"/>
</dbReference>
<dbReference type="InterPro" id="IPR020806">
    <property type="entry name" value="PKS_PP-bd"/>
</dbReference>
<keyword evidence="3" id="KW-0808">Transferase</keyword>
<comment type="caution">
    <text evidence="10">The sequence shown here is derived from an EMBL/GenBank/DDBJ whole genome shotgun (WGS) entry which is preliminary data.</text>
</comment>
<evidence type="ECO:0000256" key="3">
    <source>
        <dbReference type="ARBA" id="ARBA00022679"/>
    </source>
</evidence>
<dbReference type="Pfam" id="PF18558">
    <property type="entry name" value="HTH_51"/>
    <property type="match status" value="1"/>
</dbReference>
<dbReference type="Gene3D" id="3.40.47.10">
    <property type="match status" value="1"/>
</dbReference>
<dbReference type="SUPFAM" id="SSF53335">
    <property type="entry name" value="S-adenosyl-L-methionine-dependent methyltransferases"/>
    <property type="match status" value="1"/>
</dbReference>
<keyword evidence="11" id="KW-1185">Reference proteome</keyword>
<feature type="compositionally biased region" description="Polar residues" evidence="6">
    <location>
        <begin position="1313"/>
        <end position="1327"/>
    </location>
</feature>
<accession>A0A9P5CG08</accession>
<keyword evidence="1" id="KW-0596">Phosphopantetheine</keyword>
<dbReference type="PANTHER" id="PTHR43775">
    <property type="entry name" value="FATTY ACID SYNTHASE"/>
    <property type="match status" value="1"/>
</dbReference>
<proteinExistence type="predicted"/>
<evidence type="ECO:0000256" key="2">
    <source>
        <dbReference type="ARBA" id="ARBA00022553"/>
    </source>
</evidence>
<feature type="domain" description="Ketosynthase family 3 (KS3)" evidence="8">
    <location>
        <begin position="47"/>
        <end position="468"/>
    </location>
</feature>
<dbReference type="InterPro" id="IPR014043">
    <property type="entry name" value="Acyl_transferase_dom"/>
</dbReference>
<dbReference type="SUPFAM" id="SSF47336">
    <property type="entry name" value="ACP-like"/>
    <property type="match status" value="1"/>
</dbReference>
<dbReference type="InterPro" id="IPR001227">
    <property type="entry name" value="Ac_transferase_dom_sf"/>
</dbReference>
<sequence>MAVHDGMGHGSSTQGMDNAWSNKNGNDTLEGGNPEMDASPSLPYSEDSAVAVTGMACKFAGAESLEQLWQILETGTTLYRDLPKDRFPDARFARRSYERPFKANTIDDVDAFDHKFFKVASREATFMDPQQRLGLQVTYQALESAGYFSRDTYTTGTERDIGCYFATCTNEYAENVATHPPSAFSLTGSIRPFIAGKISHHFGWTGPAIMYDTACAASGTAIHQACQAVATGDCNAAIAGATNIFVSPDTFQNLASGQFTSPTGASKSFDAAADGYCRGEGVAVVVLKKLSAAIRDGDPIMGVIAATGVNQNANEHSITVPHGPTQMNLYRKVLRRAGMHADDISYVEAHGTGTALGDPIESRSIRGVFGNHSRPHGDKTYLGSLKSNIGHTEATSGLSGLIKVILMMQKGIVPPQALLKNLNPAIGPMEPSGMAIATSKVPWNAQFKAACINNYGASGTNAAMIVAQPPNIKSRSSSTSVATYPVSITAFSPSSMAAYCSELLSFISQSDSASDDLALSISYHLWRRRNPNLPYTACATISSLQELKNFLSSTISTAPLKSENEQQPVVLYFGGQTGKMATVPRSFYDSSAIFRKHLDDCDATLRAIGSPSIFPDIFEPGPHEDVVLLHSILFSAQYASAMAWIDCGLQPARLVGHSFGQLTALCVSGVLSLHDGLQLITGRAKLIEEHWGNDSGSMIAIEADLDTVKSLLAQHAYLGLDIACYNGPQSFVIAGSTSSVDALEAFLKSAPQPFQAKRLRVTNAFHSSLTEPLLRPLQDITEQLNFQSPRIPLETCSETGTWETATPALVASHMRDPVYFHQALERITEQLGPCTWLEAGSGFGASMVRRALGTRASANNIKSMILESASSIEPLAEMTAQLWELGLAIQYWPFHHSQQQQYKVLNLPPYQFDKARFWLEWKDLAPPAIEVPVPVSEPASLLQLLQKTNDGGEYRINTQCESWQAICSENYILDVQICPISSIMNLVSKAIDTIQTSATQKNQVYNVEYLAQQSPIPAKSEDNLSLIVTRVKHSQSWNFMITSAANSNRTYVSGIVSAPSVSSERVKADFARFRRLIDTTLIKNLTNDDEADSVKGKAVYKSVLNVFQIPKSGQSVKEVSAKGNEAAGYLVSSFNSKYEAIEHFIQVPLLCLNGLQDIQEDEVFVNMAMGQVIFEDSLDLSSGKGTSWAVYLKFFGLDGPETTCDIFVCDTQSGQLSAVILDVTFSKLQVESLRQALGGSLTVAAPQSNKRATIIPPQPSRPVAIATPQPTRHITITAPASNASSTIPSPQFTPRRHSISSEEVIEDIEPVTTRPQTPDSSVDNESILSPDLPDVSKLLFELLGRIADVDVGSLRSDMSIFDLGIDSLMGMEVADEISKVFSIKIGVREFESAHNVGALCKLIADRTSGFSYNSDVSSRSPSDVPDTTGSKNTTLTSETSSINLSGHEDPRPTKELSTAAHKAFDLIRGEFDVIARETRCDKFCSEVHPSQASLIVAYITEAFAKLGCDLSAINAGQKIPDIPHLPRNEMLMAQLMRALRDDGLLTQVHNDWIRTSKPVALQPTSSERYDRIIAEFPQFAPEHKLLHVVGSKLDECLSGELDPLVLLFGSPEKRKLMADQYLIAPIQASVSQQLVSFIKTCFGSQIPRQTVRVLEIGGGTCGTTLPAVNAFAQLGISVEYTFTDISSSFITAAKSKLRDHTFVKFRTLDITQDPSTDIEGYFDMIIATNVMHATPDVCKSSSNARQLLRPGGFLTLVEYTWRNYYLLDVIFGQLDGWWLFNDGRDHATMDVSDWKKTLTRAGFGEVDWTEGQTEESKICRIILAY</sequence>
<dbReference type="GO" id="GO:0006633">
    <property type="term" value="P:fatty acid biosynthetic process"/>
    <property type="evidence" value="ECO:0007669"/>
    <property type="project" value="TreeGrafter"/>
</dbReference>
<dbReference type="InterPro" id="IPR016036">
    <property type="entry name" value="Malonyl_transacylase_ACP-bd"/>
</dbReference>
<evidence type="ECO:0000259" key="7">
    <source>
        <dbReference type="PROSITE" id="PS50075"/>
    </source>
</evidence>
<keyword evidence="4" id="KW-0511">Multifunctional enzyme</keyword>
<reference evidence="10 11" key="1">
    <citation type="submission" date="2018-06" db="EMBL/GenBank/DDBJ databases">
        <title>Genome analysis of cellulolytic fungus Trichoderma lentiforme CFAM-422.</title>
        <authorList>
            <person name="Steindorff A.S."/>
            <person name="Formighieri E.F."/>
            <person name="Midorikawa G.E.O."/>
            <person name="Tamietti M.S."/>
            <person name="Ramos E.Z."/>
            <person name="Silva A.S."/>
            <person name="Bon E.P.S."/>
            <person name="Mendes T.D."/>
            <person name="Damaso M.C.T."/>
            <person name="Favaro L.C.L."/>
        </authorList>
    </citation>
    <scope>NUCLEOTIDE SEQUENCE [LARGE SCALE GENOMIC DNA]</scope>
    <source>
        <strain evidence="10 11">CFAM-422</strain>
    </source>
</reference>
<evidence type="ECO:0000256" key="1">
    <source>
        <dbReference type="ARBA" id="ARBA00022450"/>
    </source>
</evidence>
<dbReference type="Pfam" id="PF00550">
    <property type="entry name" value="PP-binding"/>
    <property type="match status" value="1"/>
</dbReference>
<gene>
    <name evidence="10" type="ORF">CFAM422_004884</name>
</gene>
<dbReference type="PROSITE" id="PS50075">
    <property type="entry name" value="CARRIER"/>
    <property type="match status" value="1"/>
</dbReference>
<dbReference type="InterPro" id="IPR020841">
    <property type="entry name" value="PKS_Beta-ketoAc_synthase_dom"/>
</dbReference>
<evidence type="ECO:0000256" key="6">
    <source>
        <dbReference type="SAM" id="MobiDB-lite"/>
    </source>
</evidence>
<feature type="domain" description="Carrier" evidence="7">
    <location>
        <begin position="1329"/>
        <end position="1407"/>
    </location>
</feature>
<dbReference type="GO" id="GO:0031177">
    <property type="term" value="F:phosphopantetheine binding"/>
    <property type="evidence" value="ECO:0007669"/>
    <property type="project" value="InterPro"/>
</dbReference>
<dbReference type="SUPFAM" id="SSF53901">
    <property type="entry name" value="Thiolase-like"/>
    <property type="match status" value="1"/>
</dbReference>
<dbReference type="Pfam" id="PF08242">
    <property type="entry name" value="Methyltransf_12"/>
    <property type="match status" value="1"/>
</dbReference>
<dbReference type="Gene3D" id="1.10.1200.10">
    <property type="entry name" value="ACP-like"/>
    <property type="match status" value="1"/>
</dbReference>
<dbReference type="EMBL" id="QLNT01000007">
    <property type="protein sequence ID" value="KAF3072857.1"/>
    <property type="molecule type" value="Genomic_DNA"/>
</dbReference>
<dbReference type="Gene3D" id="3.40.50.150">
    <property type="entry name" value="Vaccinia Virus protein VP39"/>
    <property type="match status" value="1"/>
</dbReference>
<feature type="domain" description="PKS/mFAS DH" evidence="9">
    <location>
        <begin position="938"/>
        <end position="1234"/>
    </location>
</feature>
<dbReference type="InterPro" id="IPR041068">
    <property type="entry name" value="HTH_51"/>
</dbReference>
<dbReference type="Pfam" id="PF00109">
    <property type="entry name" value="ketoacyl-synt"/>
    <property type="match status" value="1"/>
</dbReference>
<dbReference type="InterPro" id="IPR016035">
    <property type="entry name" value="Acyl_Trfase/lysoPLipase"/>
</dbReference>
<comment type="caution">
    <text evidence="5">Lacks conserved residue(s) required for the propagation of feature annotation.</text>
</comment>
<dbReference type="CDD" id="cd02440">
    <property type="entry name" value="AdoMet_MTases"/>
    <property type="match status" value="1"/>
</dbReference>
<dbReference type="PROSITE" id="PS52019">
    <property type="entry name" value="PKS_MFAS_DH"/>
    <property type="match status" value="1"/>
</dbReference>
<organism evidence="10 11">
    <name type="scientific">Trichoderma lentiforme</name>
    <dbReference type="NCBI Taxonomy" id="1567552"/>
    <lineage>
        <taxon>Eukaryota</taxon>
        <taxon>Fungi</taxon>
        <taxon>Dikarya</taxon>
        <taxon>Ascomycota</taxon>
        <taxon>Pezizomycotina</taxon>
        <taxon>Sordariomycetes</taxon>
        <taxon>Hypocreomycetidae</taxon>
        <taxon>Hypocreales</taxon>
        <taxon>Hypocreaceae</taxon>
        <taxon>Trichoderma</taxon>
    </lineage>
</organism>
<keyword evidence="2" id="KW-0597">Phosphoprotein</keyword>
<evidence type="ECO:0000313" key="10">
    <source>
        <dbReference type="EMBL" id="KAF3072857.1"/>
    </source>
</evidence>
<dbReference type="InterPro" id="IPR036736">
    <property type="entry name" value="ACP-like_sf"/>
</dbReference>
<feature type="compositionally biased region" description="Polar residues" evidence="6">
    <location>
        <begin position="1281"/>
        <end position="1292"/>
    </location>
</feature>
<dbReference type="PROSITE" id="PS52004">
    <property type="entry name" value="KS3_2"/>
    <property type="match status" value="1"/>
</dbReference>
<dbReference type="InterPro" id="IPR014031">
    <property type="entry name" value="Ketoacyl_synth_C"/>
</dbReference>
<evidence type="ECO:0000259" key="9">
    <source>
        <dbReference type="PROSITE" id="PS52019"/>
    </source>
</evidence>
<dbReference type="SMART" id="SM00827">
    <property type="entry name" value="PKS_AT"/>
    <property type="match status" value="1"/>
</dbReference>
<dbReference type="Proteomes" id="UP000801864">
    <property type="component" value="Unassembled WGS sequence"/>
</dbReference>
<feature type="compositionally biased region" description="Polar residues" evidence="6">
    <location>
        <begin position="1427"/>
        <end position="1444"/>
    </location>
</feature>
<feature type="region of interest" description="Disordered" evidence="6">
    <location>
        <begin position="1281"/>
        <end position="1328"/>
    </location>
</feature>
<evidence type="ECO:0000259" key="8">
    <source>
        <dbReference type="PROSITE" id="PS52004"/>
    </source>
</evidence>
<dbReference type="Pfam" id="PF00698">
    <property type="entry name" value="Acyl_transf_1"/>
    <property type="match status" value="1"/>
</dbReference>
<dbReference type="InterPro" id="IPR029063">
    <property type="entry name" value="SAM-dependent_MTases_sf"/>
</dbReference>
<dbReference type="SUPFAM" id="SSF52151">
    <property type="entry name" value="FabD/lysophospholipase-like"/>
    <property type="match status" value="1"/>
</dbReference>
<name>A0A9P5CG08_9HYPO</name>
<dbReference type="Pfam" id="PF02801">
    <property type="entry name" value="Ketoacyl-synt_C"/>
    <property type="match status" value="1"/>
</dbReference>
<feature type="compositionally biased region" description="Low complexity" evidence="6">
    <location>
        <begin position="1414"/>
        <end position="1426"/>
    </location>
</feature>
<evidence type="ECO:0000313" key="11">
    <source>
        <dbReference type="Proteomes" id="UP000801864"/>
    </source>
</evidence>
<feature type="region of interest" description="C-terminal hotdog fold" evidence="5">
    <location>
        <begin position="1091"/>
        <end position="1234"/>
    </location>
</feature>
<feature type="region of interest" description="Disordered" evidence="6">
    <location>
        <begin position="1412"/>
        <end position="1455"/>
    </location>
</feature>
<dbReference type="InterPro" id="IPR042104">
    <property type="entry name" value="PKS_dehydratase_sf"/>
</dbReference>
<feature type="region of interest" description="N-terminal hotdog fold" evidence="5">
    <location>
        <begin position="938"/>
        <end position="1063"/>
    </location>
</feature>
<evidence type="ECO:0000256" key="4">
    <source>
        <dbReference type="ARBA" id="ARBA00023268"/>
    </source>
</evidence>
<feature type="region of interest" description="Disordered" evidence="6">
    <location>
        <begin position="1"/>
        <end position="43"/>
    </location>
</feature>
<dbReference type="GO" id="GO:0044550">
    <property type="term" value="P:secondary metabolite biosynthetic process"/>
    <property type="evidence" value="ECO:0007669"/>
    <property type="project" value="TreeGrafter"/>
</dbReference>
<dbReference type="InterPro" id="IPR016039">
    <property type="entry name" value="Thiolase-like"/>
</dbReference>
<dbReference type="PANTHER" id="PTHR43775:SF21">
    <property type="entry name" value="NON-REDUCING POLYKETIDE SYNTHASE AUSA-RELATED"/>
    <property type="match status" value="1"/>
</dbReference>
<dbReference type="InterPro" id="IPR009081">
    <property type="entry name" value="PP-bd_ACP"/>
</dbReference>
<dbReference type="Gene3D" id="3.10.129.110">
    <property type="entry name" value="Polyketide synthase dehydratase"/>
    <property type="match status" value="1"/>
</dbReference>
<dbReference type="PROSITE" id="PS00012">
    <property type="entry name" value="PHOSPHOPANTETHEINE"/>
    <property type="match status" value="1"/>
</dbReference>
<dbReference type="GO" id="GO:0004312">
    <property type="term" value="F:fatty acid synthase activity"/>
    <property type="evidence" value="ECO:0007669"/>
    <property type="project" value="TreeGrafter"/>
</dbReference>
<dbReference type="SUPFAM" id="SSF55048">
    <property type="entry name" value="Probable ACP-binding domain of malonyl-CoA ACP transacylase"/>
    <property type="match status" value="1"/>
</dbReference>